<evidence type="ECO:0000256" key="2">
    <source>
        <dbReference type="ARBA" id="ARBA00022679"/>
    </source>
</evidence>
<dbReference type="Proteomes" id="UP001321473">
    <property type="component" value="Unassembled WGS sequence"/>
</dbReference>
<keyword evidence="2" id="KW-0808">Transferase</keyword>
<dbReference type="AlphaFoldDB" id="A0AAQ4FEI0"/>
<accession>A0AAQ4FEI0</accession>
<proteinExistence type="inferred from homology"/>
<dbReference type="InterPro" id="IPR000863">
    <property type="entry name" value="Sulfotransferase_dom"/>
</dbReference>
<dbReference type="EMBL" id="JARKHS020003909">
    <property type="protein sequence ID" value="KAK8785125.1"/>
    <property type="molecule type" value="Genomic_DNA"/>
</dbReference>
<gene>
    <name evidence="4" type="ORF">V5799_008512</name>
</gene>
<dbReference type="Pfam" id="PF00685">
    <property type="entry name" value="Sulfotransfer_1"/>
    <property type="match status" value="1"/>
</dbReference>
<comment type="caution">
    <text evidence="4">The sequence shown here is derived from an EMBL/GenBank/DDBJ whole genome shotgun (WGS) entry which is preliminary data.</text>
</comment>
<comment type="similarity">
    <text evidence="1">Belongs to the sulfotransferase 1 family.</text>
</comment>
<keyword evidence="5" id="KW-1185">Reference proteome</keyword>
<dbReference type="InterPro" id="IPR027417">
    <property type="entry name" value="P-loop_NTPase"/>
</dbReference>
<evidence type="ECO:0000256" key="1">
    <source>
        <dbReference type="ARBA" id="ARBA00005771"/>
    </source>
</evidence>
<organism evidence="4 5">
    <name type="scientific">Amblyomma americanum</name>
    <name type="common">Lone star tick</name>
    <dbReference type="NCBI Taxonomy" id="6943"/>
    <lineage>
        <taxon>Eukaryota</taxon>
        <taxon>Metazoa</taxon>
        <taxon>Ecdysozoa</taxon>
        <taxon>Arthropoda</taxon>
        <taxon>Chelicerata</taxon>
        <taxon>Arachnida</taxon>
        <taxon>Acari</taxon>
        <taxon>Parasitiformes</taxon>
        <taxon>Ixodida</taxon>
        <taxon>Ixodoidea</taxon>
        <taxon>Ixodidae</taxon>
        <taxon>Amblyomminae</taxon>
        <taxon>Amblyomma</taxon>
    </lineage>
</organism>
<evidence type="ECO:0000313" key="5">
    <source>
        <dbReference type="Proteomes" id="UP001321473"/>
    </source>
</evidence>
<reference evidence="4 5" key="1">
    <citation type="journal article" date="2023" name="Arcadia Sci">
        <title>De novo assembly of a long-read Amblyomma americanum tick genome.</title>
        <authorList>
            <person name="Chou S."/>
            <person name="Poskanzer K.E."/>
            <person name="Rollins M."/>
            <person name="Thuy-Boun P.S."/>
        </authorList>
    </citation>
    <scope>NUCLEOTIDE SEQUENCE [LARGE SCALE GENOMIC DNA]</scope>
    <source>
        <strain evidence="4">F_SG_1</strain>
        <tissue evidence="4">Salivary glands</tissue>
    </source>
</reference>
<dbReference type="GO" id="GO:0008146">
    <property type="term" value="F:sulfotransferase activity"/>
    <property type="evidence" value="ECO:0007669"/>
    <property type="project" value="InterPro"/>
</dbReference>
<dbReference type="SUPFAM" id="SSF52540">
    <property type="entry name" value="P-loop containing nucleoside triphosphate hydrolases"/>
    <property type="match status" value="1"/>
</dbReference>
<dbReference type="PANTHER" id="PTHR11783">
    <property type="entry name" value="SULFOTRANSFERASE SULT"/>
    <property type="match status" value="1"/>
</dbReference>
<feature type="domain" description="Sulfotransferase" evidence="3">
    <location>
        <begin position="8"/>
        <end position="70"/>
    </location>
</feature>
<sequence>MPWHRFAEGTFYELFDMFIEGKVDYGDYFDHLIAWYPRRDATNVLFLTCEELKKNTTAWVFRIADFVDRNTETV</sequence>
<name>A0AAQ4FEI0_AMBAM</name>
<dbReference type="Gene3D" id="3.40.50.300">
    <property type="entry name" value="P-loop containing nucleotide triphosphate hydrolases"/>
    <property type="match status" value="1"/>
</dbReference>
<evidence type="ECO:0000313" key="4">
    <source>
        <dbReference type="EMBL" id="KAK8785125.1"/>
    </source>
</evidence>
<evidence type="ECO:0000259" key="3">
    <source>
        <dbReference type="Pfam" id="PF00685"/>
    </source>
</evidence>
<protein>
    <recommendedName>
        <fullName evidence="3">Sulfotransferase domain-containing protein</fullName>
    </recommendedName>
</protein>